<dbReference type="NCBIfam" id="TIGR02937">
    <property type="entry name" value="sigma70-ECF"/>
    <property type="match status" value="1"/>
</dbReference>
<sequence>MAESLNFEMDPEGIVFRYLENPRPDLKDLILVQYAPMVERVARKFAGIEPLDDLVQVGFIGLLNALSKFDPEAGVRFNTYATYLVAGEIKHYLRDKAQTIRQPAWLQELRHKVNRATAVLQSELGREPSEAEIASYLDVAEHTVHEVFQTSEMIRVGSLDSLTGDDDSDAEVDRLDASDYCPEQLSVEERVVLESAMKQLRDLEREVLVLFHFESLNQTEIAAKLGISCNYVSHILRQSLSKLRRILSREEENDRILKRQAESLDFDVIDATTGVYTEAYFRTRLEEELHRASGQNGAVALVTVRFEGLAHLASFYGQTSVDDFLADAADFLKETVRRLDVVCRLGDAGFAVLLPSTANTASLARQRILSRIVAWIASRQVDQQDVKAILGSSSFPVDGKRAATILDKALRPVDIESAGFQAA</sequence>
<name>A0A809SE13_9BACT</name>
<feature type="domain" description="GGDEF" evidence="5">
    <location>
        <begin position="297"/>
        <end position="423"/>
    </location>
</feature>
<dbReference type="Gene3D" id="1.10.1740.10">
    <property type="match status" value="1"/>
</dbReference>
<dbReference type="SUPFAM" id="SSF88946">
    <property type="entry name" value="Sigma2 domain of RNA polymerase sigma factors"/>
    <property type="match status" value="1"/>
</dbReference>
<dbReference type="InterPro" id="IPR013325">
    <property type="entry name" value="RNA_pol_sigma_r2"/>
</dbReference>
<evidence type="ECO:0000256" key="3">
    <source>
        <dbReference type="ARBA" id="ARBA00023125"/>
    </source>
</evidence>
<dbReference type="PANTHER" id="PTHR30385:SF4">
    <property type="entry name" value="RNA POLYMERASE SIGMA-E FACTOR"/>
    <property type="match status" value="1"/>
</dbReference>
<evidence type="ECO:0000256" key="1">
    <source>
        <dbReference type="ARBA" id="ARBA00023015"/>
    </source>
</evidence>
<dbReference type="InterPro" id="IPR014284">
    <property type="entry name" value="RNA_pol_sigma-70_dom"/>
</dbReference>
<evidence type="ECO:0000313" key="6">
    <source>
        <dbReference type="EMBL" id="BBO23524.1"/>
    </source>
</evidence>
<dbReference type="CDD" id="cd06171">
    <property type="entry name" value="Sigma70_r4"/>
    <property type="match status" value="1"/>
</dbReference>
<dbReference type="InterPro" id="IPR036388">
    <property type="entry name" value="WH-like_DNA-bd_sf"/>
</dbReference>
<keyword evidence="2" id="KW-0731">Sigma factor</keyword>
<organism evidence="6 7">
    <name type="scientific">Candidatus Nitrosymbiomonas proteolyticus</name>
    <dbReference type="NCBI Taxonomy" id="2608984"/>
    <lineage>
        <taxon>Bacteria</taxon>
        <taxon>Bacillati</taxon>
        <taxon>Armatimonadota</taxon>
        <taxon>Armatimonadota incertae sedis</taxon>
        <taxon>Candidatus Nitrosymbiomonas</taxon>
    </lineage>
</organism>
<dbReference type="GO" id="GO:0006352">
    <property type="term" value="P:DNA-templated transcription initiation"/>
    <property type="evidence" value="ECO:0007669"/>
    <property type="project" value="InterPro"/>
</dbReference>
<dbReference type="InterPro" id="IPR000160">
    <property type="entry name" value="GGDEF_dom"/>
</dbReference>
<dbReference type="InterPro" id="IPR029787">
    <property type="entry name" value="Nucleotide_cyclase"/>
</dbReference>
<evidence type="ECO:0000259" key="5">
    <source>
        <dbReference type="PROSITE" id="PS50887"/>
    </source>
</evidence>
<gene>
    <name evidence="6" type="ORF">NPRO_11190</name>
</gene>
<dbReference type="InterPro" id="IPR007627">
    <property type="entry name" value="RNA_pol_sigma70_r2"/>
</dbReference>
<dbReference type="SUPFAM" id="SSF55073">
    <property type="entry name" value="Nucleotide cyclase"/>
    <property type="match status" value="1"/>
</dbReference>
<accession>A0A809SE13</accession>
<keyword evidence="4" id="KW-0804">Transcription</keyword>
<dbReference type="EMBL" id="AP021858">
    <property type="protein sequence ID" value="BBO23524.1"/>
    <property type="molecule type" value="Genomic_DNA"/>
</dbReference>
<dbReference type="KEGG" id="npy:NPRO_11190"/>
<dbReference type="SUPFAM" id="SSF88659">
    <property type="entry name" value="Sigma3 and sigma4 domains of RNA polymerase sigma factors"/>
    <property type="match status" value="2"/>
</dbReference>
<dbReference type="Pfam" id="PF04542">
    <property type="entry name" value="Sigma70_r2"/>
    <property type="match status" value="1"/>
</dbReference>
<keyword evidence="3" id="KW-0238">DNA-binding</keyword>
<dbReference type="InterPro" id="IPR007624">
    <property type="entry name" value="RNA_pol_sigma70_r3"/>
</dbReference>
<dbReference type="PROSITE" id="PS50887">
    <property type="entry name" value="GGDEF"/>
    <property type="match status" value="1"/>
</dbReference>
<dbReference type="Gene3D" id="3.30.70.270">
    <property type="match status" value="1"/>
</dbReference>
<dbReference type="SMART" id="SM00267">
    <property type="entry name" value="GGDEF"/>
    <property type="match status" value="1"/>
</dbReference>
<dbReference type="InterPro" id="IPR013324">
    <property type="entry name" value="RNA_pol_sigma_r3/r4-like"/>
</dbReference>
<dbReference type="Pfam" id="PF04545">
    <property type="entry name" value="Sigma70_r4"/>
    <property type="match status" value="1"/>
</dbReference>
<dbReference type="Pfam" id="PF00990">
    <property type="entry name" value="GGDEF"/>
    <property type="match status" value="1"/>
</dbReference>
<reference evidence="6" key="1">
    <citation type="journal article" name="DNA Res.">
        <title>The physiological potential of anammox bacteria as revealed by their core genome structure.</title>
        <authorList>
            <person name="Okubo T."/>
            <person name="Toyoda A."/>
            <person name="Fukuhara K."/>
            <person name="Uchiyama I."/>
            <person name="Harigaya Y."/>
            <person name="Kuroiwa M."/>
            <person name="Suzuki T."/>
            <person name="Murakami Y."/>
            <person name="Suwa Y."/>
            <person name="Takami H."/>
        </authorList>
    </citation>
    <scope>NUCLEOTIDE SEQUENCE</scope>
    <source>
        <strain evidence="6">317325-2</strain>
    </source>
</reference>
<evidence type="ECO:0000256" key="2">
    <source>
        <dbReference type="ARBA" id="ARBA00023082"/>
    </source>
</evidence>
<evidence type="ECO:0000256" key="4">
    <source>
        <dbReference type="ARBA" id="ARBA00023163"/>
    </source>
</evidence>
<evidence type="ECO:0000313" key="7">
    <source>
        <dbReference type="Proteomes" id="UP000662873"/>
    </source>
</evidence>
<dbReference type="Gene3D" id="1.10.10.10">
    <property type="entry name" value="Winged helix-like DNA-binding domain superfamily/Winged helix DNA-binding domain"/>
    <property type="match status" value="2"/>
</dbReference>
<dbReference type="InterPro" id="IPR007630">
    <property type="entry name" value="RNA_pol_sigma70_r4"/>
</dbReference>
<dbReference type="PANTHER" id="PTHR30385">
    <property type="entry name" value="SIGMA FACTOR F FLAGELLAR"/>
    <property type="match status" value="1"/>
</dbReference>
<dbReference type="NCBIfam" id="TIGR00254">
    <property type="entry name" value="GGDEF"/>
    <property type="match status" value="1"/>
</dbReference>
<dbReference type="InterPro" id="IPR000943">
    <property type="entry name" value="RNA_pol_sigma70"/>
</dbReference>
<dbReference type="AlphaFoldDB" id="A0A809SE13"/>
<dbReference type="Proteomes" id="UP000662873">
    <property type="component" value="Chromosome"/>
</dbReference>
<protein>
    <submittedName>
        <fullName evidence="6">RNA polymerase sigma factor, sigma-70 family</fullName>
    </submittedName>
</protein>
<dbReference type="Pfam" id="PF04539">
    <property type="entry name" value="Sigma70_r3"/>
    <property type="match status" value="1"/>
</dbReference>
<dbReference type="GO" id="GO:0016987">
    <property type="term" value="F:sigma factor activity"/>
    <property type="evidence" value="ECO:0007669"/>
    <property type="project" value="UniProtKB-KW"/>
</dbReference>
<keyword evidence="1" id="KW-0805">Transcription regulation</keyword>
<dbReference type="PROSITE" id="PS00715">
    <property type="entry name" value="SIGMA70_1"/>
    <property type="match status" value="1"/>
</dbReference>
<dbReference type="GO" id="GO:0003677">
    <property type="term" value="F:DNA binding"/>
    <property type="evidence" value="ECO:0007669"/>
    <property type="project" value="UniProtKB-KW"/>
</dbReference>
<dbReference type="InterPro" id="IPR043128">
    <property type="entry name" value="Rev_trsase/Diguanyl_cyclase"/>
</dbReference>
<proteinExistence type="predicted"/>